<dbReference type="PANTHER" id="PTHR22166">
    <property type="entry name" value="ENDOPLASMIC RETICULUM JUNCTION FORMATION PROTEIN LUNAPARK"/>
    <property type="match status" value="1"/>
</dbReference>
<dbReference type="InterPro" id="IPR040115">
    <property type="entry name" value="Lnp"/>
</dbReference>
<proteinExistence type="predicted"/>
<feature type="transmembrane region" description="Helical" evidence="1">
    <location>
        <begin position="37"/>
        <end position="58"/>
    </location>
</feature>
<feature type="non-terminal residue" evidence="3">
    <location>
        <position position="1"/>
    </location>
</feature>
<dbReference type="RefSeq" id="XP_014673782.1">
    <property type="nucleotide sequence ID" value="XM_014818296.1"/>
</dbReference>
<organism evidence="2 3">
    <name type="scientific">Priapulus caudatus</name>
    <name type="common">Priapulid worm</name>
    <dbReference type="NCBI Taxonomy" id="37621"/>
    <lineage>
        <taxon>Eukaryota</taxon>
        <taxon>Metazoa</taxon>
        <taxon>Ecdysozoa</taxon>
        <taxon>Scalidophora</taxon>
        <taxon>Priapulida</taxon>
        <taxon>Priapulimorpha</taxon>
        <taxon>Priapulimorphida</taxon>
        <taxon>Priapulidae</taxon>
        <taxon>Priapulus</taxon>
    </lineage>
</organism>
<keyword evidence="1" id="KW-0472">Membrane</keyword>
<keyword evidence="2" id="KW-1185">Reference proteome</keyword>
<dbReference type="Proteomes" id="UP000695022">
    <property type="component" value="Unplaced"/>
</dbReference>
<protein>
    <submittedName>
        <fullName evidence="3">Protein lunapark-B-like</fullName>
    </submittedName>
</protein>
<reference evidence="3" key="1">
    <citation type="submission" date="2025-08" db="UniProtKB">
        <authorList>
            <consortium name="RefSeq"/>
        </authorList>
    </citation>
    <scope>IDENTIFICATION</scope>
</reference>
<feature type="transmembrane region" description="Helical" evidence="1">
    <location>
        <begin position="64"/>
        <end position="81"/>
    </location>
</feature>
<evidence type="ECO:0000313" key="2">
    <source>
        <dbReference type="Proteomes" id="UP000695022"/>
    </source>
</evidence>
<gene>
    <name evidence="3" type="primary">LOC106814035</name>
</gene>
<keyword evidence="1" id="KW-0812">Transmembrane</keyword>
<sequence>SKPTRIERLDKVEKEARAIQEFKRHKQQKLKHYIDTLLLYSIVIYVICAIFCYIFYFPDNWSDRFLYLLPFVAFPFLIYGWKRFLHWRYVRRITEKEIRLVELRDEKRQLLEEVMESDGVSRFVSAEIAERMSVTL</sequence>
<accession>A0ABM1ENL1</accession>
<name>A0ABM1ENL1_PRICU</name>
<dbReference type="GeneID" id="106814035"/>
<keyword evidence="1" id="KW-1133">Transmembrane helix</keyword>
<evidence type="ECO:0000313" key="3">
    <source>
        <dbReference type="RefSeq" id="XP_014673782.1"/>
    </source>
</evidence>
<dbReference type="PANTHER" id="PTHR22166:SF12">
    <property type="entry name" value="ENDOPLASMIC RETICULUM JUNCTION FORMATION PROTEIN LUNAPARK"/>
    <property type="match status" value="1"/>
</dbReference>
<evidence type="ECO:0000256" key="1">
    <source>
        <dbReference type="SAM" id="Phobius"/>
    </source>
</evidence>